<dbReference type="AlphaFoldDB" id="A0A0G1PTG8"/>
<proteinExistence type="predicted"/>
<evidence type="ECO:0000313" key="1">
    <source>
        <dbReference type="EMBL" id="KKU08758.1"/>
    </source>
</evidence>
<organism evidence="1 2">
    <name type="scientific">Candidatus Uhrbacteria bacterium GW2011_GWE2_45_35</name>
    <dbReference type="NCBI Taxonomy" id="1618993"/>
    <lineage>
        <taxon>Bacteria</taxon>
        <taxon>Candidatus Uhriibacteriota</taxon>
    </lineage>
</organism>
<accession>A0A0G1PTG8</accession>
<gene>
    <name evidence="1" type="ORF">UX09_C0013G0001</name>
</gene>
<reference evidence="1 2" key="1">
    <citation type="journal article" date="2015" name="Nature">
        <title>rRNA introns, odd ribosomes, and small enigmatic genomes across a large radiation of phyla.</title>
        <authorList>
            <person name="Brown C.T."/>
            <person name="Hug L.A."/>
            <person name="Thomas B.C."/>
            <person name="Sharon I."/>
            <person name="Castelle C.J."/>
            <person name="Singh A."/>
            <person name="Wilkins M.J."/>
            <person name="Williams K.H."/>
            <person name="Banfield J.F."/>
        </authorList>
    </citation>
    <scope>NUCLEOTIDE SEQUENCE [LARGE SCALE GENOMIC DNA]</scope>
</reference>
<comment type="caution">
    <text evidence="1">The sequence shown here is derived from an EMBL/GenBank/DDBJ whole genome shotgun (WGS) entry which is preliminary data.</text>
</comment>
<dbReference type="EMBL" id="LCKW01000013">
    <property type="protein sequence ID" value="KKU08758.1"/>
    <property type="molecule type" value="Genomic_DNA"/>
</dbReference>
<protein>
    <submittedName>
        <fullName evidence="1">Uncharacterized protein</fullName>
    </submittedName>
</protein>
<name>A0A0G1PTG8_9BACT</name>
<dbReference type="Proteomes" id="UP000034354">
    <property type="component" value="Unassembled WGS sequence"/>
</dbReference>
<sequence length="196" mass="21344">MPTQEPATKSADDFVKISMTLDVAVGSDGSISQGACFGQGTIASVLYFSHQGGNPVSQISTLTVNSVPCLDCYSEIRSSTTQFPIELSAVYSPHSVDIRDAEGNPEFMKDELRFWISSPPVNSLDIYYECGGDPATLPDYGSAVSNIAAPFVFEQWTQDLVLNEVKVSTRKDYIFPPTYKADITFSTIETLVDAIE</sequence>
<dbReference type="STRING" id="1618993.UX09_C0013G0001"/>
<evidence type="ECO:0000313" key="2">
    <source>
        <dbReference type="Proteomes" id="UP000034354"/>
    </source>
</evidence>